<evidence type="ECO:0000313" key="3">
    <source>
        <dbReference type="EMBL" id="KAF7774231.1"/>
    </source>
</evidence>
<dbReference type="Pfam" id="PF12836">
    <property type="entry name" value="HHH_3"/>
    <property type="match status" value="1"/>
</dbReference>
<dbReference type="AlphaFoldDB" id="A0AAD4AL42"/>
<evidence type="ECO:0000256" key="1">
    <source>
        <dbReference type="SAM" id="SignalP"/>
    </source>
</evidence>
<dbReference type="GO" id="GO:0015627">
    <property type="term" value="C:type II protein secretion system complex"/>
    <property type="evidence" value="ECO:0007669"/>
    <property type="project" value="TreeGrafter"/>
</dbReference>
<feature type="domain" description="Helix-hairpin-helix DNA-binding motif class 1" evidence="2">
    <location>
        <begin position="81"/>
        <end position="100"/>
    </location>
</feature>
<feature type="chain" id="PRO_5042262557" evidence="1">
    <location>
        <begin position="21"/>
        <end position="103"/>
    </location>
</feature>
<dbReference type="PANTHER" id="PTHR21180">
    <property type="entry name" value="ENDONUCLEASE/EXONUCLEASE/PHOSPHATASE FAMILY DOMAIN-CONTAINING PROTEIN 1"/>
    <property type="match status" value="1"/>
</dbReference>
<reference evidence="3" key="2">
    <citation type="submission" date="2015-03" db="EMBL/GenBank/DDBJ databases">
        <title>Genome sequence of Pseudoalteromonas citrea.</title>
        <authorList>
            <person name="Xie B.-B."/>
            <person name="Rong J.-C."/>
            <person name="Qin Q.-L."/>
            <person name="Zhang Y.-Z."/>
        </authorList>
    </citation>
    <scope>NUCLEOTIDE SEQUENCE</scope>
    <source>
        <strain evidence="3">DSM 8771</strain>
    </source>
</reference>
<dbReference type="SMART" id="SM00278">
    <property type="entry name" value="HhH1"/>
    <property type="match status" value="2"/>
</dbReference>
<dbReference type="SUPFAM" id="SSF47781">
    <property type="entry name" value="RuvA domain 2-like"/>
    <property type="match status" value="1"/>
</dbReference>
<feature type="domain" description="Helix-hairpin-helix DNA-binding motif class 1" evidence="2">
    <location>
        <begin position="51"/>
        <end position="70"/>
    </location>
</feature>
<keyword evidence="1" id="KW-0732">Signal</keyword>
<evidence type="ECO:0000259" key="2">
    <source>
        <dbReference type="SMART" id="SM00278"/>
    </source>
</evidence>
<feature type="signal peptide" evidence="1">
    <location>
        <begin position="1"/>
        <end position="20"/>
    </location>
</feature>
<gene>
    <name evidence="3" type="primary">comEA</name>
    <name evidence="3" type="ORF">PCIT_a0640</name>
</gene>
<dbReference type="RefSeq" id="WP_010362238.1">
    <property type="nucleotide sequence ID" value="NZ_AHBZ03000014.1"/>
</dbReference>
<dbReference type="InterPro" id="IPR004509">
    <property type="entry name" value="Competence_ComEA_HhH"/>
</dbReference>
<name>A0AAD4AL42_9GAMM</name>
<comment type="caution">
    <text evidence="3">The sequence shown here is derived from an EMBL/GenBank/DDBJ whole genome shotgun (WGS) entry which is preliminary data.</text>
</comment>
<dbReference type="GO" id="GO:0015628">
    <property type="term" value="P:protein secretion by the type II secretion system"/>
    <property type="evidence" value="ECO:0007669"/>
    <property type="project" value="TreeGrafter"/>
</dbReference>
<dbReference type="PANTHER" id="PTHR21180:SF32">
    <property type="entry name" value="ENDONUCLEASE_EXONUCLEASE_PHOSPHATASE FAMILY DOMAIN-CONTAINING PROTEIN 1"/>
    <property type="match status" value="1"/>
</dbReference>
<sequence length="103" mass="11211">MHIKSMLLVTSLFFCTSSFTAEKVPSLLTPTSQTDNIEHARAININLAHLEELAVLPGIGKKKAQAIIDYRTKHGNFFDLASLSQVKGIGQGIIGKLEGKVTF</sequence>
<evidence type="ECO:0000313" key="4">
    <source>
        <dbReference type="Proteomes" id="UP000016487"/>
    </source>
</evidence>
<organism evidence="3 4">
    <name type="scientific">Pseudoalteromonas citrea</name>
    <dbReference type="NCBI Taxonomy" id="43655"/>
    <lineage>
        <taxon>Bacteria</taxon>
        <taxon>Pseudomonadati</taxon>
        <taxon>Pseudomonadota</taxon>
        <taxon>Gammaproteobacteria</taxon>
        <taxon>Alteromonadales</taxon>
        <taxon>Pseudoalteromonadaceae</taxon>
        <taxon>Pseudoalteromonas</taxon>
    </lineage>
</organism>
<dbReference type="Proteomes" id="UP000016487">
    <property type="component" value="Unassembled WGS sequence"/>
</dbReference>
<dbReference type="GO" id="GO:0006281">
    <property type="term" value="P:DNA repair"/>
    <property type="evidence" value="ECO:0007669"/>
    <property type="project" value="InterPro"/>
</dbReference>
<dbReference type="EMBL" id="AHBZ03000014">
    <property type="protein sequence ID" value="KAF7774231.1"/>
    <property type="molecule type" value="Genomic_DNA"/>
</dbReference>
<dbReference type="InterPro" id="IPR010994">
    <property type="entry name" value="RuvA_2-like"/>
</dbReference>
<dbReference type="NCBIfam" id="TIGR00426">
    <property type="entry name" value="competence protein ComEA helix-hairpin-helix repeat region"/>
    <property type="match status" value="1"/>
</dbReference>
<dbReference type="Gene3D" id="1.10.150.280">
    <property type="entry name" value="AF1531-like domain"/>
    <property type="match status" value="1"/>
</dbReference>
<protein>
    <submittedName>
        <fullName evidence="3">Competence protein ComEA</fullName>
    </submittedName>
</protein>
<accession>A0AAD4AL42</accession>
<reference evidence="3" key="1">
    <citation type="journal article" date="2012" name="J. Bacteriol.">
        <title>Genome sequences of type strains of seven species of the marine bacterium Pseudoalteromonas.</title>
        <authorList>
            <person name="Xie B.B."/>
            <person name="Shu Y.L."/>
            <person name="Qin Q.L."/>
            <person name="Rong J.C."/>
            <person name="Zhang X.Y."/>
            <person name="Chen X.L."/>
            <person name="Shi M."/>
            <person name="He H.L."/>
            <person name="Zhou B.C."/>
            <person name="Zhang Y.Z."/>
        </authorList>
    </citation>
    <scope>NUCLEOTIDE SEQUENCE</scope>
    <source>
        <strain evidence="3">DSM 8771</strain>
    </source>
</reference>
<dbReference type="InterPro" id="IPR051675">
    <property type="entry name" value="Endo/Exo/Phosphatase_dom_1"/>
</dbReference>
<proteinExistence type="predicted"/>
<dbReference type="GO" id="GO:0003677">
    <property type="term" value="F:DNA binding"/>
    <property type="evidence" value="ECO:0007669"/>
    <property type="project" value="InterPro"/>
</dbReference>
<dbReference type="InterPro" id="IPR003583">
    <property type="entry name" value="Hlx-hairpin-Hlx_DNA-bd_motif"/>
</dbReference>